<gene>
    <name evidence="2" type="ORF">DSCA_19100</name>
</gene>
<reference evidence="2 3" key="1">
    <citation type="submission" date="2019-11" db="EMBL/GenBank/DDBJ databases">
        <title>Comparative genomics of hydrocarbon-degrading Desulfosarcina strains.</title>
        <authorList>
            <person name="Watanabe M."/>
            <person name="Kojima H."/>
            <person name="Fukui M."/>
        </authorList>
    </citation>
    <scope>NUCLEOTIDE SEQUENCE [LARGE SCALE GENOMIC DNA]</scope>
    <source>
        <strain evidence="2 3">PL12</strain>
    </source>
</reference>
<evidence type="ECO:0000256" key="1">
    <source>
        <dbReference type="SAM" id="MobiDB-lite"/>
    </source>
</evidence>
<sequence>MDATCAPEDITNPTDLKLLNKAREKSGWIYDHRSRRIDDRIVSITPPRVRPIKRGKAGSDKEFGAKPDKPTPLPRQHQL</sequence>
<accession>A0A5K7YIQ5</accession>
<protein>
    <submittedName>
        <fullName evidence="2">Uncharacterized protein</fullName>
    </submittedName>
</protein>
<feature type="region of interest" description="Disordered" evidence="1">
    <location>
        <begin position="47"/>
        <end position="79"/>
    </location>
</feature>
<evidence type="ECO:0000313" key="2">
    <source>
        <dbReference type="EMBL" id="BBO67980.1"/>
    </source>
</evidence>
<evidence type="ECO:0000313" key="3">
    <source>
        <dbReference type="Proteomes" id="UP000427906"/>
    </source>
</evidence>
<feature type="compositionally biased region" description="Basic and acidic residues" evidence="1">
    <location>
        <begin position="57"/>
        <end position="69"/>
    </location>
</feature>
<dbReference type="AlphaFoldDB" id="A0A5K7YIQ5"/>
<proteinExistence type="predicted"/>
<name>A0A5K7YIQ5_9BACT</name>
<dbReference type="EMBL" id="AP021874">
    <property type="protein sequence ID" value="BBO67980.1"/>
    <property type="molecule type" value="Genomic_DNA"/>
</dbReference>
<dbReference type="Proteomes" id="UP000427906">
    <property type="component" value="Chromosome"/>
</dbReference>
<keyword evidence="3" id="KW-1185">Reference proteome</keyword>
<organism evidence="2 3">
    <name type="scientific">Desulfosarcina alkanivorans</name>
    <dbReference type="NCBI Taxonomy" id="571177"/>
    <lineage>
        <taxon>Bacteria</taxon>
        <taxon>Pseudomonadati</taxon>
        <taxon>Thermodesulfobacteriota</taxon>
        <taxon>Desulfobacteria</taxon>
        <taxon>Desulfobacterales</taxon>
        <taxon>Desulfosarcinaceae</taxon>
        <taxon>Desulfosarcina</taxon>
    </lineage>
</organism>
<dbReference type="KEGG" id="dalk:DSCA_19100"/>